<dbReference type="RefSeq" id="WP_049641214.1">
    <property type="nucleotide sequence ID" value="NZ_LFTY01000001.1"/>
</dbReference>
<gene>
    <name evidence="1" type="ORF">AIOL_000240</name>
</gene>
<reference evidence="1 2" key="1">
    <citation type="submission" date="2015-06" db="EMBL/GenBank/DDBJ databases">
        <title>Draft genome sequence of an Alphaproteobacteria species associated to the Mediterranean sponge Oscarella lobularis.</title>
        <authorList>
            <person name="Jourda C."/>
            <person name="Santini S."/>
            <person name="Claverie J.-M."/>
        </authorList>
    </citation>
    <scope>NUCLEOTIDE SEQUENCE [LARGE SCALE GENOMIC DNA]</scope>
    <source>
        <strain evidence="1">IGS</strain>
    </source>
</reference>
<dbReference type="STRING" id="1675527.AIOL_000240"/>
<proteinExistence type="predicted"/>
<comment type="caution">
    <text evidence="1">The sequence shown here is derived from an EMBL/GenBank/DDBJ whole genome shotgun (WGS) entry which is preliminary data.</text>
</comment>
<evidence type="ECO:0000313" key="2">
    <source>
        <dbReference type="Proteomes" id="UP000037178"/>
    </source>
</evidence>
<dbReference type="AlphaFoldDB" id="A0A0J9EEE7"/>
<organism evidence="1 2">
    <name type="scientific">Candidatus Rhodobacter oscarellae</name>
    <dbReference type="NCBI Taxonomy" id="1675527"/>
    <lineage>
        <taxon>Bacteria</taxon>
        <taxon>Pseudomonadati</taxon>
        <taxon>Pseudomonadota</taxon>
        <taxon>Alphaproteobacteria</taxon>
        <taxon>Rhodobacterales</taxon>
        <taxon>Rhodobacter group</taxon>
        <taxon>Rhodobacter</taxon>
    </lineage>
</organism>
<name>A0A0J9EEE7_9RHOB</name>
<protein>
    <submittedName>
        <fullName evidence="1">Site-specific recombinase</fullName>
    </submittedName>
</protein>
<dbReference type="EMBL" id="LFTY01000001">
    <property type="protein sequence ID" value="KMW60089.1"/>
    <property type="molecule type" value="Genomic_DNA"/>
</dbReference>
<keyword evidence="2" id="KW-1185">Reference proteome</keyword>
<accession>A0A0J9EEE7</accession>
<evidence type="ECO:0000313" key="1">
    <source>
        <dbReference type="EMBL" id="KMW60089.1"/>
    </source>
</evidence>
<sequence>MFQDFWAMREKQAELTSMTDKENLARLDADIEELLDRIVDISQESVSAAFGERIAKLGQKLLVLQERVAQPSVSNGTYEELFELAMKFLSNPRHIWRLPILPER</sequence>
<dbReference type="Proteomes" id="UP000037178">
    <property type="component" value="Unassembled WGS sequence"/>
</dbReference>
<dbReference type="PATRIC" id="fig|1675527.3.peg.284"/>